<reference evidence="2 3" key="1">
    <citation type="submission" date="2020-04" db="EMBL/GenBank/DDBJ databases">
        <title>Perkinsus chesapeaki whole genome sequence.</title>
        <authorList>
            <person name="Bogema D.R."/>
        </authorList>
    </citation>
    <scope>NUCLEOTIDE SEQUENCE [LARGE SCALE GENOMIC DNA]</scope>
    <source>
        <strain evidence="2">ATCC PRA-425</strain>
    </source>
</reference>
<dbReference type="Proteomes" id="UP000591131">
    <property type="component" value="Unassembled WGS sequence"/>
</dbReference>
<proteinExistence type="predicted"/>
<feature type="region of interest" description="Disordered" evidence="1">
    <location>
        <begin position="1"/>
        <end position="31"/>
    </location>
</feature>
<evidence type="ECO:0000313" key="3">
    <source>
        <dbReference type="Proteomes" id="UP000591131"/>
    </source>
</evidence>
<feature type="compositionally biased region" description="Basic and acidic residues" evidence="1">
    <location>
        <begin position="21"/>
        <end position="31"/>
    </location>
</feature>
<dbReference type="EMBL" id="JAAPAO010000795">
    <property type="protein sequence ID" value="KAF4653703.1"/>
    <property type="molecule type" value="Genomic_DNA"/>
</dbReference>
<accession>A0A7J6L279</accession>
<keyword evidence="3" id="KW-1185">Reference proteome</keyword>
<evidence type="ECO:0000313" key="2">
    <source>
        <dbReference type="EMBL" id="KAF4653703.1"/>
    </source>
</evidence>
<sequence>MGKKAGGKKKGTGGSATAEPEPSKFSHPDIKPSRIDSRIVTATIKLAAPVCTLLEFTTTLPPSAKISQIIDLIIKRHGGSIRELSVCINRFHPEEIVKPDETLEDCGVIGGECVVYYDFVPLTGALLQ</sequence>
<dbReference type="OrthoDB" id="433869at2759"/>
<evidence type="ECO:0000256" key="1">
    <source>
        <dbReference type="SAM" id="MobiDB-lite"/>
    </source>
</evidence>
<dbReference type="AlphaFoldDB" id="A0A7J6L279"/>
<feature type="compositionally biased region" description="Basic residues" evidence="1">
    <location>
        <begin position="1"/>
        <end position="11"/>
    </location>
</feature>
<organism evidence="2 3">
    <name type="scientific">Perkinsus chesapeaki</name>
    <name type="common">Clam parasite</name>
    <name type="synonym">Perkinsus andrewsi</name>
    <dbReference type="NCBI Taxonomy" id="330153"/>
    <lineage>
        <taxon>Eukaryota</taxon>
        <taxon>Sar</taxon>
        <taxon>Alveolata</taxon>
        <taxon>Perkinsozoa</taxon>
        <taxon>Perkinsea</taxon>
        <taxon>Perkinsida</taxon>
        <taxon>Perkinsidae</taxon>
        <taxon>Perkinsus</taxon>
    </lineage>
</organism>
<comment type="caution">
    <text evidence="2">The sequence shown here is derived from an EMBL/GenBank/DDBJ whole genome shotgun (WGS) entry which is preliminary data.</text>
</comment>
<name>A0A7J6L279_PERCH</name>
<gene>
    <name evidence="2" type="ORF">FOL47_010337</name>
</gene>
<evidence type="ECO:0008006" key="4">
    <source>
        <dbReference type="Google" id="ProtNLM"/>
    </source>
</evidence>
<protein>
    <recommendedName>
        <fullName evidence="4">Ubiquitin-like domain-containing protein</fullName>
    </recommendedName>
</protein>